<sequence>SQNWSDPEFALAFSDKPNRYSPEALVLYLTQKGFVEECSQSTIDGVYSAFKDFWTHLDGARYRGTWFYDEDKKECFGNPADSADVQDLRTALKHKVKSDGRVRNHATAMTYPYMESIMAWSEKECPNEMSCRKPLLMEERTKVTKHLRLRAFASTGFTLFTRNNELTNLRRCDVTFGCDGPAPYHQDHIKVTLAQRKGWQHRVDKDPDADGQTYHIYDQPTKPAINSYVHLTRYVQYIEQYHTANGCMKPSDFIFPMIGSGGILQPGSPISNEAVQEMLDQAVHGAQIHEKLSSHCFRRGGAQYRFMYAPIGERWTLARIRWWGGWSPGESVHTLIRYLLDELETMEEGHQDALCPTALERQISLFSEHSEFQTATRGEVCAAHDSSRKQLAEFSASLDSRIEMVVSKAVGVAVPTVLACYFTAVNTSASEYSLDFSASEYF</sequence>
<dbReference type="GO" id="GO:0006310">
    <property type="term" value="P:DNA recombination"/>
    <property type="evidence" value="ECO:0007669"/>
    <property type="project" value="UniProtKB-KW"/>
</dbReference>
<feature type="non-terminal residue" evidence="2">
    <location>
        <position position="1"/>
    </location>
</feature>
<gene>
    <name evidence="2" type="ORF">SCHPADRAFT_840175</name>
</gene>
<dbReference type="Gene3D" id="1.10.443.10">
    <property type="entry name" value="Intergrase catalytic core"/>
    <property type="match status" value="1"/>
</dbReference>
<proteinExistence type="predicted"/>
<dbReference type="EMBL" id="KQ086423">
    <property type="protein sequence ID" value="KLO04825.1"/>
    <property type="molecule type" value="Genomic_DNA"/>
</dbReference>
<accession>A0A0H2QZ21</accession>
<dbReference type="SUPFAM" id="SSF56349">
    <property type="entry name" value="DNA breaking-rejoining enzymes"/>
    <property type="match status" value="1"/>
</dbReference>
<dbReference type="OrthoDB" id="164951at2759"/>
<organism evidence="2 3">
    <name type="scientific">Schizopora paradoxa</name>
    <dbReference type="NCBI Taxonomy" id="27342"/>
    <lineage>
        <taxon>Eukaryota</taxon>
        <taxon>Fungi</taxon>
        <taxon>Dikarya</taxon>
        <taxon>Basidiomycota</taxon>
        <taxon>Agaricomycotina</taxon>
        <taxon>Agaricomycetes</taxon>
        <taxon>Hymenochaetales</taxon>
        <taxon>Schizoporaceae</taxon>
        <taxon>Schizopora</taxon>
    </lineage>
</organism>
<keyword evidence="3" id="KW-1185">Reference proteome</keyword>
<name>A0A0H2QZ21_9AGAM</name>
<evidence type="ECO:0000313" key="2">
    <source>
        <dbReference type="EMBL" id="KLO04825.1"/>
    </source>
</evidence>
<dbReference type="Proteomes" id="UP000053477">
    <property type="component" value="Unassembled WGS sequence"/>
</dbReference>
<dbReference type="STRING" id="27342.A0A0H2QZ21"/>
<dbReference type="GO" id="GO:0015074">
    <property type="term" value="P:DNA integration"/>
    <property type="evidence" value="ECO:0007669"/>
    <property type="project" value="InterPro"/>
</dbReference>
<dbReference type="InterPro" id="IPR013762">
    <property type="entry name" value="Integrase-like_cat_sf"/>
</dbReference>
<dbReference type="AlphaFoldDB" id="A0A0H2QZ21"/>
<reference evidence="2 3" key="1">
    <citation type="submission" date="2015-04" db="EMBL/GenBank/DDBJ databases">
        <title>Complete genome sequence of Schizopora paradoxa KUC8140, a cosmopolitan wood degrader in East Asia.</title>
        <authorList>
            <consortium name="DOE Joint Genome Institute"/>
            <person name="Min B."/>
            <person name="Park H."/>
            <person name="Jang Y."/>
            <person name="Kim J.-J."/>
            <person name="Kim K.H."/>
            <person name="Pangilinan J."/>
            <person name="Lipzen A."/>
            <person name="Riley R."/>
            <person name="Grigoriev I.V."/>
            <person name="Spatafora J.W."/>
            <person name="Choi I.-G."/>
        </authorList>
    </citation>
    <scope>NUCLEOTIDE SEQUENCE [LARGE SCALE GENOMIC DNA]</scope>
    <source>
        <strain evidence="2 3">KUC8140</strain>
    </source>
</reference>
<dbReference type="InterPro" id="IPR011010">
    <property type="entry name" value="DNA_brk_join_enz"/>
</dbReference>
<dbReference type="GO" id="GO:0003677">
    <property type="term" value="F:DNA binding"/>
    <property type="evidence" value="ECO:0007669"/>
    <property type="project" value="InterPro"/>
</dbReference>
<protein>
    <submittedName>
        <fullName evidence="2">Uncharacterized protein</fullName>
    </submittedName>
</protein>
<evidence type="ECO:0000256" key="1">
    <source>
        <dbReference type="ARBA" id="ARBA00023172"/>
    </source>
</evidence>
<keyword evidence="1" id="KW-0233">DNA recombination</keyword>
<evidence type="ECO:0000313" key="3">
    <source>
        <dbReference type="Proteomes" id="UP000053477"/>
    </source>
</evidence>
<dbReference type="InParanoid" id="A0A0H2QZ21"/>